<evidence type="ECO:0000313" key="4">
    <source>
        <dbReference type="Proteomes" id="UP000254618"/>
    </source>
</evidence>
<dbReference type="AlphaFoldDB" id="A0A378QPN4"/>
<dbReference type="RefSeq" id="WP_079326498.1">
    <property type="nucleotide sequence ID" value="NZ_MXAP01000127.1"/>
</dbReference>
<proteinExistence type="predicted"/>
<evidence type="ECO:0000313" key="1">
    <source>
        <dbReference type="EMBL" id="OPH34967.1"/>
    </source>
</evidence>
<dbReference type="Proteomes" id="UP000254618">
    <property type="component" value="Unassembled WGS sequence"/>
</dbReference>
<dbReference type="Pfam" id="PF07030">
    <property type="entry name" value="Phage_Mu_Gp36"/>
    <property type="match status" value="1"/>
</dbReference>
<protein>
    <submittedName>
        <fullName evidence="2">Mu-like prophage protein gp36</fullName>
    </submittedName>
</protein>
<dbReference type="EMBL" id="MXAP01000127">
    <property type="protein sequence ID" value="OPH34967.1"/>
    <property type="molecule type" value="Genomic_DNA"/>
</dbReference>
<evidence type="ECO:0000313" key="2">
    <source>
        <dbReference type="EMBL" id="STZ02849.1"/>
    </source>
</evidence>
<gene>
    <name evidence="1" type="ORF">B5J93_11455</name>
    <name evidence="2" type="ORF">NCTC11012_01078</name>
</gene>
<accession>A0A378QPN4</accession>
<organism evidence="2 4">
    <name type="scientific">Moraxella equi</name>
    <dbReference type="NCBI Taxonomy" id="60442"/>
    <lineage>
        <taxon>Bacteria</taxon>
        <taxon>Pseudomonadati</taxon>
        <taxon>Pseudomonadota</taxon>
        <taxon>Gammaproteobacteria</taxon>
        <taxon>Moraxellales</taxon>
        <taxon>Moraxellaceae</taxon>
        <taxon>Moraxella</taxon>
    </lineage>
</organism>
<keyword evidence="3" id="KW-1185">Reference proteome</keyword>
<reference evidence="1 3" key="1">
    <citation type="submission" date="2017-03" db="EMBL/GenBank/DDBJ databases">
        <title>Draft genome sequence of Moraxella equi CCUG 4950T type strain.</title>
        <authorList>
            <person name="Salva-Serra F."/>
            <person name="Engstrom-Jakobsson H."/>
            <person name="Thorell K."/>
            <person name="Jaen-Luchoro D."/>
            <person name="Gonzales-Siles L."/>
            <person name="Karlsson R."/>
            <person name="Yazdan S."/>
            <person name="Boulund F."/>
            <person name="Johnning A."/>
            <person name="Engstrand L."/>
            <person name="Kristiansson E."/>
            <person name="Moore E."/>
        </authorList>
    </citation>
    <scope>NUCLEOTIDE SEQUENCE [LARGE SCALE GENOMIC DNA]</scope>
    <source>
        <strain evidence="1 3">CCUG 4950</strain>
    </source>
</reference>
<reference evidence="2 4" key="2">
    <citation type="submission" date="2018-06" db="EMBL/GenBank/DDBJ databases">
        <authorList>
            <consortium name="Pathogen Informatics"/>
            <person name="Doyle S."/>
        </authorList>
    </citation>
    <scope>NUCLEOTIDE SEQUENCE [LARGE SCALE GENOMIC DNA]</scope>
    <source>
        <strain evidence="2 4">NCTC11012</strain>
    </source>
</reference>
<sequence>MYCTVAQVKGLIPSDTLVALTQDDPTKQTVNNDIIKKAIANAGERINAHLRGRYPLPLAQKSDLLEGIALDLVRYALYLRRPDGGDLPSAVVLAYKTANDDLEKLQKGDLSLGIQSTQKPQPNQVWLVKVPKRRFDLS</sequence>
<dbReference type="EMBL" id="UGQF01000001">
    <property type="protein sequence ID" value="STZ02849.1"/>
    <property type="molecule type" value="Genomic_DNA"/>
</dbReference>
<dbReference type="InterPro" id="IPR009752">
    <property type="entry name" value="Phage_Mu_GpJ"/>
</dbReference>
<evidence type="ECO:0000313" key="3">
    <source>
        <dbReference type="Proteomes" id="UP000190777"/>
    </source>
</evidence>
<dbReference type="Proteomes" id="UP000190777">
    <property type="component" value="Unassembled WGS sequence"/>
</dbReference>
<name>A0A378QPN4_9GAMM</name>